<dbReference type="Pfam" id="PF07814">
    <property type="entry name" value="WAPL"/>
    <property type="match status" value="1"/>
</dbReference>
<dbReference type="InterPro" id="IPR011989">
    <property type="entry name" value="ARM-like"/>
</dbReference>
<proteinExistence type="inferred from homology"/>
<comment type="similarity">
    <text evidence="1">Belongs to the WAPL family.</text>
</comment>
<evidence type="ECO:0000313" key="5">
    <source>
        <dbReference type="Proteomes" id="UP000223968"/>
    </source>
</evidence>
<dbReference type="OrthoDB" id="5976022at2759"/>
<comment type="caution">
    <text evidence="4">The sequence shown here is derived from an EMBL/GenBank/DDBJ whole genome shotgun (WGS) entry which is preliminary data.</text>
</comment>
<feature type="compositionally biased region" description="Polar residues" evidence="2">
    <location>
        <begin position="214"/>
        <end position="226"/>
    </location>
</feature>
<dbReference type="InterPro" id="IPR039874">
    <property type="entry name" value="WAPL"/>
</dbReference>
<feature type="region of interest" description="Disordered" evidence="2">
    <location>
        <begin position="1"/>
        <end position="330"/>
    </location>
</feature>
<dbReference type="PANTHER" id="PTHR22100">
    <property type="entry name" value="WINGS APART-LIKE PROTEIN HOMOLOG"/>
    <property type="match status" value="1"/>
</dbReference>
<dbReference type="Gene3D" id="1.25.10.10">
    <property type="entry name" value="Leucine-rich Repeat Variant"/>
    <property type="match status" value="1"/>
</dbReference>
<feature type="region of interest" description="Disordered" evidence="2">
    <location>
        <begin position="365"/>
        <end position="388"/>
    </location>
</feature>
<dbReference type="PANTHER" id="PTHR22100:SF13">
    <property type="entry name" value="WINGS APART-LIKE PROTEIN HOMOLOG"/>
    <property type="match status" value="1"/>
</dbReference>
<feature type="domain" description="Wings apart-like protein C-terminal" evidence="3">
    <location>
        <begin position="458"/>
        <end position="799"/>
    </location>
</feature>
<evidence type="ECO:0000313" key="4">
    <source>
        <dbReference type="EMBL" id="PGH05986.1"/>
    </source>
</evidence>
<dbReference type="EMBL" id="PDNB01000121">
    <property type="protein sequence ID" value="PGH05986.1"/>
    <property type="molecule type" value="Genomic_DNA"/>
</dbReference>
<organism evidence="4 5">
    <name type="scientific">Helicocarpus griseus UAMH5409</name>
    <dbReference type="NCBI Taxonomy" id="1447875"/>
    <lineage>
        <taxon>Eukaryota</taxon>
        <taxon>Fungi</taxon>
        <taxon>Dikarya</taxon>
        <taxon>Ascomycota</taxon>
        <taxon>Pezizomycotina</taxon>
        <taxon>Eurotiomycetes</taxon>
        <taxon>Eurotiomycetidae</taxon>
        <taxon>Onygenales</taxon>
        <taxon>Ajellomycetaceae</taxon>
        <taxon>Helicocarpus</taxon>
    </lineage>
</organism>
<feature type="compositionally biased region" description="Low complexity" evidence="2">
    <location>
        <begin position="30"/>
        <end position="41"/>
    </location>
</feature>
<dbReference type="STRING" id="1447875.A0A2B7XA58"/>
<keyword evidence="5" id="KW-1185">Reference proteome</keyword>
<sequence>MAPAGNYATPHRTFITYGKSSRASKSAKVTQSSSTSSQTQTPDPLTEEPPKTPASASRTTVSANRKGNGDIPGRPLPGALQSSKLLKPSRPNILPHRTSSYAEEQSVFDIDSSGDEQQHEKNEPWRKRRKIETPKKIEWASKGFDNVATPSPQRAGRHTHDDSHGQNGTSPTKISGIGEKTGEIEVVIRTPKCQKWFDESTGKGKAMAGGGESNSGPSCAFNNNCPTHKLQRGHSPCRNPEPSPSRPLDQRSLKSPINKLAQPTQQAKELPPKTPPSNRKQKEVVASRATINLEDVILDRNGATNTTTPRRRLVDALTPGGRPGSLIDSDGVDVSAYSTISRASTETSSESEGDSIYSAPQLANTTPEAKDNSQFNPPARLQHSQSSGFKITYARQRSFLSAENIAAEDPILEIPPQPSFSKPNGAGHSVSSLLGSKSARPLAPQVDEDDDESSNGAVRNIYELRRAGENARFEAIIDAIFEDIEDSTSSTSRRYSGLIQLCEKLMDRQFARRFLAHGLEKRLAKRSGHFGGDTVYIYLVACAYGLVLSTGSVSSVVLHTCSGQIFKSTPKMITEKSDILHIAKLGATRTSKTVQGSLQDFCEQLSRSKVWSDVQPKKHSPQILALRCIEMAVRRARESGEAVGNLSNPLLSQLVDLLLQHSELAENQSTKSDGMLIIELAFSILESYTVLFNSLDKGQERILKKLSALGPLLSRLSDSPESHYRQIQLLEIRLILNLTNNNPSLCEDFSTPELVGALMGSILSNFGTVSEDMGSDKRDSMLDTVILALGTLINLTEWNGTARQLILKTRSDDSATFLDRLLVLFKYGWEKTSEADSVVQTHYNVAFGYLSVLLSTVSLDDEARLHLRKSLDGGNINRVLGTVDEFLHYHRKVEKEVHDGEGEHESMSGFTTRLQGIVDRIKQAEGLS</sequence>
<feature type="compositionally biased region" description="Basic and acidic residues" evidence="2">
    <location>
        <begin position="116"/>
        <end position="139"/>
    </location>
</feature>
<reference evidence="4 5" key="1">
    <citation type="submission" date="2017-10" db="EMBL/GenBank/DDBJ databases">
        <title>Comparative genomics in systemic dimorphic fungi from Ajellomycetaceae.</title>
        <authorList>
            <person name="Munoz J.F."/>
            <person name="Mcewen J.G."/>
            <person name="Clay O.K."/>
            <person name="Cuomo C.A."/>
        </authorList>
    </citation>
    <scope>NUCLEOTIDE SEQUENCE [LARGE SCALE GENOMIC DNA]</scope>
    <source>
        <strain evidence="4 5">UAMH5409</strain>
    </source>
</reference>
<protein>
    <recommendedName>
        <fullName evidence="3">Wings apart-like protein C-terminal domain-containing protein</fullName>
    </recommendedName>
</protein>
<evidence type="ECO:0000256" key="1">
    <source>
        <dbReference type="ARBA" id="ARBA00006854"/>
    </source>
</evidence>
<dbReference type="AlphaFoldDB" id="A0A2B7XA58"/>
<feature type="region of interest" description="Disordered" evidence="2">
    <location>
        <begin position="413"/>
        <end position="454"/>
    </location>
</feature>
<feature type="compositionally biased region" description="Polar residues" evidence="2">
    <location>
        <begin position="54"/>
        <end position="65"/>
    </location>
</feature>
<evidence type="ECO:0000259" key="3">
    <source>
        <dbReference type="Pfam" id="PF07814"/>
    </source>
</evidence>
<dbReference type="InterPro" id="IPR022771">
    <property type="entry name" value="WAPL_C"/>
</dbReference>
<evidence type="ECO:0000256" key="2">
    <source>
        <dbReference type="SAM" id="MobiDB-lite"/>
    </source>
</evidence>
<dbReference type="Proteomes" id="UP000223968">
    <property type="component" value="Unassembled WGS sequence"/>
</dbReference>
<accession>A0A2B7XA58</accession>
<feature type="compositionally biased region" description="Polar residues" evidence="2">
    <location>
        <begin position="18"/>
        <end position="29"/>
    </location>
</feature>
<gene>
    <name evidence="4" type="ORF">AJ79_06675</name>
</gene>
<name>A0A2B7XA58_9EURO</name>